<dbReference type="GO" id="GO:0016020">
    <property type="term" value="C:membrane"/>
    <property type="evidence" value="ECO:0007669"/>
    <property type="project" value="InterPro"/>
</dbReference>
<dbReference type="InterPro" id="IPR005546">
    <property type="entry name" value="Autotransporte_beta"/>
</dbReference>
<comment type="caution">
    <text evidence="2">The sequence shown here is derived from an EMBL/GenBank/DDBJ whole genome shotgun (WGS) entry which is preliminary data.</text>
</comment>
<dbReference type="Pfam" id="PF16640">
    <property type="entry name" value="Big_3_5"/>
    <property type="match status" value="8"/>
</dbReference>
<dbReference type="InterPro" id="IPR032109">
    <property type="entry name" value="Big_3_5"/>
</dbReference>
<dbReference type="InterPro" id="IPR036709">
    <property type="entry name" value="Autotransporte_beta_dom_sf"/>
</dbReference>
<dbReference type="SUPFAM" id="SSF49313">
    <property type="entry name" value="Cadherin-like"/>
    <property type="match status" value="1"/>
</dbReference>
<dbReference type="OrthoDB" id="5720638at2"/>
<dbReference type="InterPro" id="IPR015919">
    <property type="entry name" value="Cadherin-like_sf"/>
</dbReference>
<dbReference type="Pfam" id="PF05345">
    <property type="entry name" value="He_PIG"/>
    <property type="match status" value="1"/>
</dbReference>
<dbReference type="Gene3D" id="2.40.128.130">
    <property type="entry name" value="Autotransporter beta-domain"/>
    <property type="match status" value="1"/>
</dbReference>
<dbReference type="RefSeq" id="WP_148916091.1">
    <property type="nucleotide sequence ID" value="NZ_VSZS01000066.1"/>
</dbReference>
<reference evidence="2 3" key="2">
    <citation type="submission" date="2019-09" db="EMBL/GenBank/DDBJ databases">
        <title>Mesorhizobium sp. MaA-C15 isolated from Microcystis aeruginosa.</title>
        <authorList>
            <person name="Jeong S.E."/>
            <person name="Jin H.M."/>
            <person name="Jeon C.O."/>
        </authorList>
    </citation>
    <scope>NUCLEOTIDE SEQUENCE [LARGE SCALE GENOMIC DNA]</scope>
    <source>
        <strain evidence="2 3">MaA-C15</strain>
    </source>
</reference>
<dbReference type="Pfam" id="PF03797">
    <property type="entry name" value="Autotransporter"/>
    <property type="match status" value="1"/>
</dbReference>
<accession>A0A5D4GTF4</accession>
<dbReference type="PROSITE" id="PS51208">
    <property type="entry name" value="AUTOTRANSPORTER"/>
    <property type="match status" value="1"/>
</dbReference>
<proteinExistence type="predicted"/>
<reference evidence="2 3" key="1">
    <citation type="submission" date="2019-08" db="EMBL/GenBank/DDBJ databases">
        <authorList>
            <person name="Seo Y.L."/>
        </authorList>
    </citation>
    <scope>NUCLEOTIDE SEQUENCE [LARGE SCALE GENOMIC DNA]</scope>
    <source>
        <strain evidence="2 3">MaA-C15</strain>
    </source>
</reference>
<sequence length="1447" mass="147289">MISSTATIVVALFLLAMPALRLKTFRLASRRHPIGYTLQKVLALTGLLTVSATGALAQTMSLTATPATFSTAGQLINFDITVHSGGFDLIAFNGIEDGNEKITPNCAFPGNVPPGGSFNCTATYTTTATDMAAGNIVLLLSASGQHVGGNWSVATTRFDVPRAGGGGTNTTVSVNPTTSQYGQNVTFTAIVTPNGGGTPTGSVEFAIGPFGSPLLTGTATLSGNTATYTTNSIPAGTHSFQASYQGDGDYGGSIGLSGATLTVDRATTTTVITSSRNPADSNQSVVITAAVSSDIGLGTATGTVSFRVDGSTPFDIPIDANGNASVIIGDGEERTYTITAEYGGDTNLAGSTATPFVQVFTRPPITIAPATLSAGEVGAVYFAQLIASDGTAPYSFSSADAPAWLTVSAGGLISGLPTMAGSYPFTVTATDNTNYTGSVSYTLVVDEGDTVTALASSLNPSSAGDSVTFTATVTAASGGGVPTGSVTFGVDGAPQPPVALDAGGTAALTISTLLPRTYQITAEYSGDANYLASDESLTQTVDWIASTVGLVSSQNPSIVGDSITFTATVSSAASAFVPTGSVSFTVNGVTEPSVLLDANGEATFTTDQLPIGTNGIIADYDGDDMHWHSSTAFTQTVDQIGTTTALVSSQNPSNAGEPVVFTATVTGGPGGGTPTGSVVFEIDGLSQPAVPLDVNGRASFSADTLAPGPHTIVARYSGDADYTISEALLLQFVEVLGTTTTLVSSQNPSNAGENVTFTATVTTTSGASTPTGTMKFSIDGVPQAPVALNNAGQAIFSTAELPDGLTNVAADYSGDTNFTASSDSLVQVVMQDGTTTTIVSSQNPSGAGDSVEFTATVTAQSGSGIPTGFVTFFIDGSSQTSASLGSGGVATFSTNRFVPGANLVTAQYSGDQNHLGSSGTLTQTVGQIATTTTLVSSANPSDPGQPVTFTATVVSSLPGNEPDGAVTFTIDGSDKPPVELSGGLASFTTVPHSGGDFSVTATYVGTASHTGSASPQLVQRVRSLGTVVIRQTASGSDGTFAFTSPTAGLNLSLATSGGQAQSVPIQLPAGVYSVTAQETDGFALVAITCSDPDSLGNVEARTASITLAAGEAVTCTFASLNSAEQTTQMIGALLEARGGIIMSHQTDMQRRIDRLNGVAPSMGNPVSMLSSYLPGMIDGGALSMSTSLAQIDRLAGNEQPSRFDVWFDATYGRFDTSGEDGRFAIAALGADYLVNRNLLVGAFLQVDHLRQSPALDGSFVRGTGWLAGPYATSRLSEHLFLDLVAAAGTSDNDISPFGTYVDGFDTFRWLASARLTGHWTHGAWTFTPQAGFSWFSEQSRAYIDSLGVAVPTLDVGIGQFAFGPGIAYRHMLEGGTVIEPNLRLEAVSEFRRSDASENTTDFYGRINAGTDVRLPAGAAVGLSLNYSGIGGDTKSYGARLRVSVPLQ</sequence>
<dbReference type="SMART" id="SM00869">
    <property type="entry name" value="Autotransporter"/>
    <property type="match status" value="1"/>
</dbReference>
<feature type="domain" description="Autotransporter" evidence="1">
    <location>
        <begin position="1198"/>
        <end position="1446"/>
    </location>
</feature>
<gene>
    <name evidence="2" type="ORF">FY036_17740</name>
</gene>
<dbReference type="Proteomes" id="UP000323258">
    <property type="component" value="Unassembled WGS sequence"/>
</dbReference>
<dbReference type="SUPFAM" id="SSF103515">
    <property type="entry name" value="Autotransporter"/>
    <property type="match status" value="1"/>
</dbReference>
<dbReference type="InterPro" id="IPR013783">
    <property type="entry name" value="Ig-like_fold"/>
</dbReference>
<keyword evidence="3" id="KW-1185">Reference proteome</keyword>
<evidence type="ECO:0000313" key="2">
    <source>
        <dbReference type="EMBL" id="TYR30555.1"/>
    </source>
</evidence>
<organism evidence="2 3">
    <name type="scientific">Neoaquamicrobium microcysteis</name>
    <dbReference type="NCBI Taxonomy" id="2682781"/>
    <lineage>
        <taxon>Bacteria</taxon>
        <taxon>Pseudomonadati</taxon>
        <taxon>Pseudomonadota</taxon>
        <taxon>Alphaproteobacteria</taxon>
        <taxon>Hyphomicrobiales</taxon>
        <taxon>Phyllobacteriaceae</taxon>
        <taxon>Neoaquamicrobium</taxon>
    </lineage>
</organism>
<dbReference type="EMBL" id="VSZS01000066">
    <property type="protein sequence ID" value="TYR30555.1"/>
    <property type="molecule type" value="Genomic_DNA"/>
</dbReference>
<name>A0A5D4GTF4_9HYPH</name>
<dbReference type="GO" id="GO:0005509">
    <property type="term" value="F:calcium ion binding"/>
    <property type="evidence" value="ECO:0007669"/>
    <property type="project" value="InterPro"/>
</dbReference>
<dbReference type="Gene3D" id="2.60.40.10">
    <property type="entry name" value="Immunoglobulins"/>
    <property type="match status" value="9"/>
</dbReference>
<protein>
    <submittedName>
        <fullName evidence="2">Autotransporter domain-containing protein</fullName>
    </submittedName>
</protein>
<evidence type="ECO:0000259" key="1">
    <source>
        <dbReference type="PROSITE" id="PS51208"/>
    </source>
</evidence>
<evidence type="ECO:0000313" key="3">
    <source>
        <dbReference type="Proteomes" id="UP000323258"/>
    </source>
</evidence>